<reference evidence="1 2" key="1">
    <citation type="journal article" date="2018" name="MBio">
        <title>Comparative Genomics Reveals the Core Gene Toolbox for the Fungus-Insect Symbiosis.</title>
        <authorList>
            <person name="Wang Y."/>
            <person name="Stata M."/>
            <person name="Wang W."/>
            <person name="Stajich J.E."/>
            <person name="White M.M."/>
            <person name="Moncalvo J.M."/>
        </authorList>
    </citation>
    <scope>NUCLEOTIDE SEQUENCE [LARGE SCALE GENOMIC DNA]</scope>
    <source>
        <strain evidence="1 2">SWE-8-4</strain>
    </source>
</reference>
<keyword evidence="2" id="KW-1185">Reference proteome</keyword>
<protein>
    <submittedName>
        <fullName evidence="1">Uncharacterized protein</fullName>
    </submittedName>
</protein>
<comment type="caution">
    <text evidence="1">The sequence shown here is derived from an EMBL/GenBank/DDBJ whole genome shotgun (WGS) entry which is preliminary data.</text>
</comment>
<dbReference type="AlphaFoldDB" id="A0A2T9Y353"/>
<gene>
    <name evidence="1" type="ORF">BB561_006569</name>
</gene>
<name>A0A2T9Y353_9FUNG</name>
<accession>A0A2T9Y353</accession>
<dbReference type="EMBL" id="MBFR01000609">
    <property type="protein sequence ID" value="PVU86761.1"/>
    <property type="molecule type" value="Genomic_DNA"/>
</dbReference>
<proteinExistence type="predicted"/>
<organism evidence="1 2">
    <name type="scientific">Smittium simulii</name>
    <dbReference type="NCBI Taxonomy" id="133385"/>
    <lineage>
        <taxon>Eukaryota</taxon>
        <taxon>Fungi</taxon>
        <taxon>Fungi incertae sedis</taxon>
        <taxon>Zoopagomycota</taxon>
        <taxon>Kickxellomycotina</taxon>
        <taxon>Harpellomycetes</taxon>
        <taxon>Harpellales</taxon>
        <taxon>Legeriomycetaceae</taxon>
        <taxon>Smittium</taxon>
    </lineage>
</organism>
<evidence type="ECO:0000313" key="1">
    <source>
        <dbReference type="EMBL" id="PVU86761.1"/>
    </source>
</evidence>
<feature type="non-terminal residue" evidence="1">
    <location>
        <position position="291"/>
    </location>
</feature>
<sequence>MTQISLLPILCSDISLEDLSPLKIEPYEFEENSTQEFSKLFYKRGKVIEYNVFRNNIIASVDYIKELSNLPTIIFNKRKAVENRALSYFYYDPNCLAGHYMFNRFSYFFNGDSLKKIIKSDASTFQYYINQYILRYGKCYKNGMLLFIKVTKSYIIINLDSTDRIVIPDVLDFMIYILSKNAYLRVFGSKLSKRSDVVRILNDVTAIEYQKNTQKLKIIELLGYLKFNKSATKMNLLSQIIETEISISRFSDINNQNTNLIQLLAENPEILKDTTSLSVTSGLAQTFKNMI</sequence>
<evidence type="ECO:0000313" key="2">
    <source>
        <dbReference type="Proteomes" id="UP000245383"/>
    </source>
</evidence>
<dbReference type="Proteomes" id="UP000245383">
    <property type="component" value="Unassembled WGS sequence"/>
</dbReference>